<evidence type="ECO:0000256" key="14">
    <source>
        <dbReference type="ARBA" id="ARBA00023136"/>
    </source>
</evidence>
<dbReference type="RefSeq" id="WP_013758861.1">
    <property type="nucleotide sequence ID" value="NC_015500.1"/>
</dbReference>
<dbReference type="GO" id="GO:0008955">
    <property type="term" value="F:peptidoglycan glycosyltransferase activity"/>
    <property type="evidence" value="ECO:0007669"/>
    <property type="project" value="UniProtKB-EC"/>
</dbReference>
<dbReference type="InterPro" id="IPR036950">
    <property type="entry name" value="PBP_transglycosylase"/>
</dbReference>
<dbReference type="AlphaFoldDB" id="F4LQE7"/>
<sequence length="862" mass="95795">MGKIKKRTYVFVFGTLLCSLIFGTVLGITLAITVNTINTENFTEFTTALPTKLLDINGELITEFASDEKREIISLTALPQHMVDALVTREDRVFYEHNGFSLKAIIRAFAGVLTGRSLGGGSTLTQQIAGTIYCDRTEKSITRKIKELWWAIQMERRYSKDEIMELYLNKIYFGGGTYGVNAASKYYFGHDATRITPAESAILVIQLSNPAYYNPFDYPNRAMDRQQNVLSEMVNAGYLTKAEADASFEDFWLNFDYTRINSAAYFMRTDKAPWFSEYVRRELGSMIYGTQDIYTSGFTVNTTLNLKNQAAAQKTMDKYIAYANESYQNSSGARKSDAASTYIPMTELLSLVFNLPQLKISEQRVESRALSTYNTEINPILDVMSLMFGIEDLKIGVINKANAQIKKDSGKTVIEGTLISLENSTGYITALIGGSKFEEENQLIRAVQAKIQPGSSFKPLYYSAAIDSKKFTPATIVYDTPTIFYKEDGTPYIPENFRGTWEGSVQVWYALATSMNVPSVKILDEIGFDAAIERSVALLGISEAELPSRGFNRVYPLGLGVCSVRPIEMARAFAIFANQGKEVTPIAIRSVEDRNGKVILNPERELRIEQQQKGDAIQVITPQNAFIMTNMLENTVRIGTLARGAGWGTRFRYTDKNGRTYTMPAAGKTGTTQNWADAWAVGYTPYITTAVWFGFDMPGQSLGLELTGSTLSGVVWGEYMRIANEDYPYKGFPVPQTGLVKAEVCSVSGQILTAACGSHKTTQYFLEGTQPTALCQLHINRESARTVGVERLEREKYISGERRTFSVDDSPLTVDLSFLEEDVVPEGSGLTEDQTATGFPGSEQETANNTGNTAPLYNYLLD</sequence>
<dbReference type="EC" id="2.4.99.28" evidence="17"/>
<dbReference type="GO" id="GO:0008360">
    <property type="term" value="P:regulation of cell shape"/>
    <property type="evidence" value="ECO:0007669"/>
    <property type="project" value="UniProtKB-KW"/>
</dbReference>
<accession>F4LQE7</accession>
<comment type="similarity">
    <text evidence="3">In the C-terminal section; belongs to the transpeptidase family.</text>
</comment>
<evidence type="ECO:0000259" key="20">
    <source>
        <dbReference type="Pfam" id="PF00905"/>
    </source>
</evidence>
<keyword evidence="9" id="KW-0812">Transmembrane</keyword>
<protein>
    <recommendedName>
        <fullName evidence="17">peptidoglycan glycosyltransferase</fullName>
        <ecNumber evidence="17">2.4.99.28</ecNumber>
    </recommendedName>
</protein>
<keyword evidence="10" id="KW-0378">Hydrolase</keyword>
<evidence type="ECO:0000256" key="5">
    <source>
        <dbReference type="ARBA" id="ARBA00022645"/>
    </source>
</evidence>
<feature type="domain" description="Penicillin-binding protein transpeptidase" evidence="20">
    <location>
        <begin position="417"/>
        <end position="693"/>
    </location>
</feature>
<evidence type="ECO:0000256" key="12">
    <source>
        <dbReference type="ARBA" id="ARBA00022984"/>
    </source>
</evidence>
<evidence type="ECO:0000256" key="16">
    <source>
        <dbReference type="ARBA" id="ARBA00023316"/>
    </source>
</evidence>
<evidence type="ECO:0000256" key="18">
    <source>
        <dbReference type="ARBA" id="ARBA00049902"/>
    </source>
</evidence>
<feature type="domain" description="Glycosyl transferase family 51" evidence="21">
    <location>
        <begin position="58"/>
        <end position="233"/>
    </location>
</feature>
<name>F4LQE7_TREBD</name>
<evidence type="ECO:0000313" key="23">
    <source>
        <dbReference type="Proteomes" id="UP000006546"/>
    </source>
</evidence>
<dbReference type="GO" id="GO:0008658">
    <property type="term" value="F:penicillin binding"/>
    <property type="evidence" value="ECO:0007669"/>
    <property type="project" value="InterPro"/>
</dbReference>
<dbReference type="Gene3D" id="1.10.3810.10">
    <property type="entry name" value="Biosynthetic peptidoglycan transglycosylase-like"/>
    <property type="match status" value="1"/>
</dbReference>
<dbReference type="EMBL" id="CP002696">
    <property type="protein sequence ID" value="AEE17156.1"/>
    <property type="molecule type" value="Genomic_DNA"/>
</dbReference>
<keyword evidence="5" id="KW-0121">Carboxypeptidase</keyword>
<dbReference type="Pfam" id="PF00912">
    <property type="entry name" value="Transgly"/>
    <property type="match status" value="1"/>
</dbReference>
<feature type="region of interest" description="Disordered" evidence="19">
    <location>
        <begin position="826"/>
        <end position="854"/>
    </location>
</feature>
<feature type="compositionally biased region" description="Polar residues" evidence="19">
    <location>
        <begin position="831"/>
        <end position="854"/>
    </location>
</feature>
<keyword evidence="8 22" id="KW-0808">Transferase</keyword>
<dbReference type="GO" id="GO:0071555">
    <property type="term" value="P:cell wall organization"/>
    <property type="evidence" value="ECO:0007669"/>
    <property type="project" value="UniProtKB-KW"/>
</dbReference>
<gene>
    <name evidence="22" type="ordered locus">Trebr_1734</name>
</gene>
<dbReference type="SUPFAM" id="SSF53955">
    <property type="entry name" value="Lysozyme-like"/>
    <property type="match status" value="1"/>
</dbReference>
<reference evidence="23" key="1">
    <citation type="submission" date="2011-04" db="EMBL/GenBank/DDBJ databases">
        <title>The complete genome of Treponema brennaborense DSM 12168.</title>
        <authorList>
            <person name="Lucas S."/>
            <person name="Han J."/>
            <person name="Lapidus A."/>
            <person name="Bruce D."/>
            <person name="Goodwin L."/>
            <person name="Pitluck S."/>
            <person name="Peters L."/>
            <person name="Kyrpides N."/>
            <person name="Mavromatis K."/>
            <person name="Ivanova N."/>
            <person name="Mikhailova N."/>
            <person name="Pagani I."/>
            <person name="Teshima H."/>
            <person name="Detter J.C."/>
            <person name="Tapia R."/>
            <person name="Han C."/>
            <person name="Land M."/>
            <person name="Hauser L."/>
            <person name="Markowitz V."/>
            <person name="Cheng J.-F."/>
            <person name="Hugenholtz P."/>
            <person name="Woyke T."/>
            <person name="Wu D."/>
            <person name="Gronow S."/>
            <person name="Wellnitz S."/>
            <person name="Brambilla E."/>
            <person name="Klenk H.-P."/>
            <person name="Eisen J.A."/>
        </authorList>
    </citation>
    <scope>NUCLEOTIDE SEQUENCE [LARGE SCALE GENOMIC DNA]</scope>
    <source>
        <strain evidence="23">DSM 12168 / CIP 105900 / DD5/3</strain>
    </source>
</reference>
<dbReference type="GO" id="GO:0016020">
    <property type="term" value="C:membrane"/>
    <property type="evidence" value="ECO:0007669"/>
    <property type="project" value="UniProtKB-SubCell"/>
</dbReference>
<dbReference type="PANTHER" id="PTHR32282:SF27">
    <property type="entry name" value="PENICILLIN-BINDING PROTEIN 1A"/>
    <property type="match status" value="1"/>
</dbReference>
<comment type="catalytic activity">
    <reaction evidence="18">
        <text>[GlcNAc-(1-&gt;4)-Mur2Ac(oyl-L-Ala-gamma-D-Glu-L-Lys-D-Ala-D-Ala)](n)-di-trans,octa-cis-undecaprenyl diphosphate + beta-D-GlcNAc-(1-&gt;4)-Mur2Ac(oyl-L-Ala-gamma-D-Glu-L-Lys-D-Ala-D-Ala)-di-trans,octa-cis-undecaprenyl diphosphate = [GlcNAc-(1-&gt;4)-Mur2Ac(oyl-L-Ala-gamma-D-Glu-L-Lys-D-Ala-D-Ala)](n+1)-di-trans,octa-cis-undecaprenyl diphosphate + di-trans,octa-cis-undecaprenyl diphosphate + H(+)</text>
        <dbReference type="Rhea" id="RHEA:23708"/>
        <dbReference type="Rhea" id="RHEA-COMP:9602"/>
        <dbReference type="Rhea" id="RHEA-COMP:9603"/>
        <dbReference type="ChEBI" id="CHEBI:15378"/>
        <dbReference type="ChEBI" id="CHEBI:58405"/>
        <dbReference type="ChEBI" id="CHEBI:60033"/>
        <dbReference type="ChEBI" id="CHEBI:78435"/>
        <dbReference type="EC" id="2.4.99.28"/>
    </reaction>
</comment>
<keyword evidence="23" id="KW-1185">Reference proteome</keyword>
<dbReference type="STRING" id="906968.Trebr_1734"/>
<keyword evidence="12" id="KW-0573">Peptidoglycan synthesis</keyword>
<comment type="subcellular location">
    <subcellularLocation>
        <location evidence="1">Membrane</location>
    </subcellularLocation>
</comment>
<evidence type="ECO:0000259" key="21">
    <source>
        <dbReference type="Pfam" id="PF00912"/>
    </source>
</evidence>
<dbReference type="InterPro" id="IPR012338">
    <property type="entry name" value="Beta-lactam/transpept-like"/>
</dbReference>
<dbReference type="PANTHER" id="PTHR32282">
    <property type="entry name" value="BINDING PROTEIN TRANSPEPTIDASE, PUTATIVE-RELATED"/>
    <property type="match status" value="1"/>
</dbReference>
<evidence type="ECO:0000256" key="4">
    <source>
        <dbReference type="ARBA" id="ARBA00007739"/>
    </source>
</evidence>
<dbReference type="GO" id="GO:0004180">
    <property type="term" value="F:carboxypeptidase activity"/>
    <property type="evidence" value="ECO:0007669"/>
    <property type="project" value="UniProtKB-KW"/>
</dbReference>
<evidence type="ECO:0000256" key="6">
    <source>
        <dbReference type="ARBA" id="ARBA00022670"/>
    </source>
</evidence>
<evidence type="ECO:0000256" key="2">
    <source>
        <dbReference type="ARBA" id="ARBA00004752"/>
    </source>
</evidence>
<dbReference type="Pfam" id="PF00905">
    <property type="entry name" value="Transpeptidase"/>
    <property type="match status" value="1"/>
</dbReference>
<keyword evidence="13" id="KW-1133">Transmembrane helix</keyword>
<dbReference type="GO" id="GO:0006508">
    <property type="term" value="P:proteolysis"/>
    <property type="evidence" value="ECO:0007669"/>
    <property type="project" value="UniProtKB-KW"/>
</dbReference>
<dbReference type="InterPro" id="IPR001264">
    <property type="entry name" value="Glyco_trans_51"/>
</dbReference>
<dbReference type="SUPFAM" id="SSF56601">
    <property type="entry name" value="beta-lactamase/transpeptidase-like"/>
    <property type="match status" value="1"/>
</dbReference>
<keyword evidence="16" id="KW-0961">Cell wall biogenesis/degradation</keyword>
<dbReference type="InterPro" id="IPR023346">
    <property type="entry name" value="Lysozyme-like_dom_sf"/>
</dbReference>
<dbReference type="GO" id="GO:0009252">
    <property type="term" value="P:peptidoglycan biosynthetic process"/>
    <property type="evidence" value="ECO:0007669"/>
    <property type="project" value="UniProtKB-KW"/>
</dbReference>
<dbReference type="HOGENOM" id="CLU_006354_2_4_12"/>
<evidence type="ECO:0000256" key="15">
    <source>
        <dbReference type="ARBA" id="ARBA00023268"/>
    </source>
</evidence>
<evidence type="ECO:0000256" key="17">
    <source>
        <dbReference type="ARBA" id="ARBA00044770"/>
    </source>
</evidence>
<evidence type="ECO:0000256" key="1">
    <source>
        <dbReference type="ARBA" id="ARBA00004370"/>
    </source>
</evidence>
<keyword evidence="15" id="KW-0511">Multifunctional enzyme</keyword>
<evidence type="ECO:0000256" key="3">
    <source>
        <dbReference type="ARBA" id="ARBA00007090"/>
    </source>
</evidence>
<dbReference type="eggNOG" id="COG5009">
    <property type="taxonomic scope" value="Bacteria"/>
</dbReference>
<dbReference type="GO" id="GO:0030288">
    <property type="term" value="C:outer membrane-bounded periplasmic space"/>
    <property type="evidence" value="ECO:0007669"/>
    <property type="project" value="TreeGrafter"/>
</dbReference>
<dbReference type="KEGG" id="tbe:Trebr_1734"/>
<evidence type="ECO:0000256" key="13">
    <source>
        <dbReference type="ARBA" id="ARBA00022989"/>
    </source>
</evidence>
<evidence type="ECO:0000256" key="10">
    <source>
        <dbReference type="ARBA" id="ARBA00022801"/>
    </source>
</evidence>
<dbReference type="NCBIfam" id="TIGR02074">
    <property type="entry name" value="PBP_1a_fam"/>
    <property type="match status" value="1"/>
</dbReference>
<dbReference type="InterPro" id="IPR001460">
    <property type="entry name" value="PCN-bd_Tpept"/>
</dbReference>
<evidence type="ECO:0000313" key="22">
    <source>
        <dbReference type="EMBL" id="AEE17156.1"/>
    </source>
</evidence>
<dbReference type="Gene3D" id="3.40.710.10">
    <property type="entry name" value="DD-peptidase/beta-lactamase superfamily"/>
    <property type="match status" value="2"/>
</dbReference>
<evidence type="ECO:0000256" key="9">
    <source>
        <dbReference type="ARBA" id="ARBA00022692"/>
    </source>
</evidence>
<comment type="similarity">
    <text evidence="4">In the N-terminal section; belongs to the glycosyltransferase 51 family.</text>
</comment>
<proteinExistence type="inferred from homology"/>
<organism evidence="22 23">
    <name type="scientific">Treponema brennaborense (strain DSM 12168 / CIP 105900 / DD5/3)</name>
    <dbReference type="NCBI Taxonomy" id="906968"/>
    <lineage>
        <taxon>Bacteria</taxon>
        <taxon>Pseudomonadati</taxon>
        <taxon>Spirochaetota</taxon>
        <taxon>Spirochaetia</taxon>
        <taxon>Spirochaetales</taxon>
        <taxon>Treponemataceae</taxon>
        <taxon>Treponema</taxon>
    </lineage>
</organism>
<keyword evidence="6" id="KW-0645">Protease</keyword>
<dbReference type="InterPro" id="IPR050396">
    <property type="entry name" value="Glycosyltr_51/Transpeptidase"/>
</dbReference>
<evidence type="ECO:0000256" key="11">
    <source>
        <dbReference type="ARBA" id="ARBA00022960"/>
    </source>
</evidence>
<evidence type="ECO:0000256" key="8">
    <source>
        <dbReference type="ARBA" id="ARBA00022679"/>
    </source>
</evidence>
<dbReference type="Proteomes" id="UP000006546">
    <property type="component" value="Chromosome"/>
</dbReference>
<comment type="pathway">
    <text evidence="2">Cell wall biogenesis; peptidoglycan biosynthesis.</text>
</comment>
<dbReference type="OrthoDB" id="343702at2"/>
<keyword evidence="11" id="KW-0133">Cell shape</keyword>
<keyword evidence="7 22" id="KW-0328">Glycosyltransferase</keyword>
<evidence type="ECO:0000256" key="7">
    <source>
        <dbReference type="ARBA" id="ARBA00022676"/>
    </source>
</evidence>
<keyword evidence="14" id="KW-0472">Membrane</keyword>
<evidence type="ECO:0000256" key="19">
    <source>
        <dbReference type="SAM" id="MobiDB-lite"/>
    </source>
</evidence>